<dbReference type="InterPro" id="IPR051906">
    <property type="entry name" value="TolC-like"/>
</dbReference>
<dbReference type="GO" id="GO:0015562">
    <property type="term" value="F:efflux transmembrane transporter activity"/>
    <property type="evidence" value="ECO:0007669"/>
    <property type="project" value="InterPro"/>
</dbReference>
<comment type="subcellular location">
    <subcellularLocation>
        <location evidence="1">Cell outer membrane</location>
    </subcellularLocation>
</comment>
<dbReference type="EMBL" id="JAHLFO010000085">
    <property type="protein sequence ID" value="MBU3814113.1"/>
    <property type="molecule type" value="Genomic_DNA"/>
</dbReference>
<dbReference type="GO" id="GO:0015288">
    <property type="term" value="F:porin activity"/>
    <property type="evidence" value="ECO:0007669"/>
    <property type="project" value="TreeGrafter"/>
</dbReference>
<dbReference type="PANTHER" id="PTHR30026">
    <property type="entry name" value="OUTER MEMBRANE PROTEIN TOLC"/>
    <property type="match status" value="1"/>
</dbReference>
<feature type="chain" id="PRO_5039572719" evidence="9">
    <location>
        <begin position="24"/>
        <end position="437"/>
    </location>
</feature>
<evidence type="ECO:0000256" key="3">
    <source>
        <dbReference type="ARBA" id="ARBA00022448"/>
    </source>
</evidence>
<reference evidence="10" key="2">
    <citation type="submission" date="2021-04" db="EMBL/GenBank/DDBJ databases">
        <authorList>
            <person name="Gilroy R."/>
        </authorList>
    </citation>
    <scope>NUCLEOTIDE SEQUENCE</scope>
    <source>
        <strain evidence="10">B3-3758</strain>
    </source>
</reference>
<evidence type="ECO:0000256" key="9">
    <source>
        <dbReference type="SAM" id="SignalP"/>
    </source>
</evidence>
<keyword evidence="7" id="KW-0998">Cell outer membrane</keyword>
<dbReference type="GO" id="GO:1990281">
    <property type="term" value="C:efflux pump complex"/>
    <property type="evidence" value="ECO:0007669"/>
    <property type="project" value="TreeGrafter"/>
</dbReference>
<comment type="similarity">
    <text evidence="2">Belongs to the outer membrane factor (OMF) (TC 1.B.17) family.</text>
</comment>
<name>A0A9E2NNK2_9BACE</name>
<feature type="signal peptide" evidence="9">
    <location>
        <begin position="1"/>
        <end position="23"/>
    </location>
</feature>
<keyword evidence="5" id="KW-0812">Transmembrane</keyword>
<reference evidence="10" key="1">
    <citation type="journal article" date="2021" name="PeerJ">
        <title>Extensive microbial diversity within the chicken gut microbiome revealed by metagenomics and culture.</title>
        <authorList>
            <person name="Gilroy R."/>
            <person name="Ravi A."/>
            <person name="Getino M."/>
            <person name="Pursley I."/>
            <person name="Horton D.L."/>
            <person name="Alikhan N.F."/>
            <person name="Baker D."/>
            <person name="Gharbi K."/>
            <person name="Hall N."/>
            <person name="Watson M."/>
            <person name="Adriaenssens E.M."/>
            <person name="Foster-Nyarko E."/>
            <person name="Jarju S."/>
            <person name="Secka A."/>
            <person name="Antonio M."/>
            <person name="Oren A."/>
            <person name="Chaudhuri R.R."/>
            <person name="La Ragione R."/>
            <person name="Hildebrand F."/>
            <person name="Pallen M.J."/>
        </authorList>
    </citation>
    <scope>NUCLEOTIDE SEQUENCE</scope>
    <source>
        <strain evidence="10">B3-3758</strain>
    </source>
</reference>
<evidence type="ECO:0000256" key="7">
    <source>
        <dbReference type="ARBA" id="ARBA00023237"/>
    </source>
</evidence>
<keyword evidence="4" id="KW-1134">Transmembrane beta strand</keyword>
<keyword evidence="8" id="KW-0175">Coiled coil</keyword>
<dbReference type="SUPFAM" id="SSF56954">
    <property type="entry name" value="Outer membrane efflux proteins (OEP)"/>
    <property type="match status" value="1"/>
</dbReference>
<evidence type="ECO:0000256" key="1">
    <source>
        <dbReference type="ARBA" id="ARBA00004442"/>
    </source>
</evidence>
<proteinExistence type="inferred from homology"/>
<organism evidence="10 11">
    <name type="scientific">Candidatus Bacteroides intestinipullorum</name>
    <dbReference type="NCBI Taxonomy" id="2838471"/>
    <lineage>
        <taxon>Bacteria</taxon>
        <taxon>Pseudomonadati</taxon>
        <taxon>Bacteroidota</taxon>
        <taxon>Bacteroidia</taxon>
        <taxon>Bacteroidales</taxon>
        <taxon>Bacteroidaceae</taxon>
        <taxon>Bacteroides</taxon>
    </lineage>
</organism>
<feature type="coiled-coil region" evidence="8">
    <location>
        <begin position="325"/>
        <end position="359"/>
    </location>
</feature>
<keyword evidence="3" id="KW-0813">Transport</keyword>
<dbReference type="AlphaFoldDB" id="A0A9E2NNK2"/>
<evidence type="ECO:0000256" key="4">
    <source>
        <dbReference type="ARBA" id="ARBA00022452"/>
    </source>
</evidence>
<keyword evidence="9" id="KW-0732">Signal</keyword>
<accession>A0A9E2NNK2</accession>
<evidence type="ECO:0000256" key="5">
    <source>
        <dbReference type="ARBA" id="ARBA00022692"/>
    </source>
</evidence>
<comment type="caution">
    <text evidence="10">The sequence shown here is derived from an EMBL/GenBank/DDBJ whole genome shotgun (WGS) entry which is preliminary data.</text>
</comment>
<evidence type="ECO:0000313" key="10">
    <source>
        <dbReference type="EMBL" id="MBU3814113.1"/>
    </source>
</evidence>
<evidence type="ECO:0000313" key="11">
    <source>
        <dbReference type="Proteomes" id="UP000824236"/>
    </source>
</evidence>
<dbReference type="Gene3D" id="1.20.1600.10">
    <property type="entry name" value="Outer membrane efflux proteins (OEP)"/>
    <property type="match status" value="1"/>
</dbReference>
<evidence type="ECO:0000256" key="6">
    <source>
        <dbReference type="ARBA" id="ARBA00023136"/>
    </source>
</evidence>
<dbReference type="GO" id="GO:0009279">
    <property type="term" value="C:cell outer membrane"/>
    <property type="evidence" value="ECO:0007669"/>
    <property type="project" value="UniProtKB-SubCell"/>
</dbReference>
<dbReference type="PANTHER" id="PTHR30026:SF23">
    <property type="entry name" value="TO APRF-PUTATIVE OUTER MEMBRANE EFFLUX PROTEIN OR SECRETED ALKALINE PHOSPHATASE-RELATED"/>
    <property type="match status" value="1"/>
</dbReference>
<evidence type="ECO:0000256" key="2">
    <source>
        <dbReference type="ARBA" id="ARBA00007613"/>
    </source>
</evidence>
<protein>
    <submittedName>
        <fullName evidence="10">TolC family protein</fullName>
    </submittedName>
</protein>
<evidence type="ECO:0000256" key="8">
    <source>
        <dbReference type="SAM" id="Coils"/>
    </source>
</evidence>
<dbReference type="Proteomes" id="UP000824236">
    <property type="component" value="Unassembled WGS sequence"/>
</dbReference>
<dbReference type="Pfam" id="PF02321">
    <property type="entry name" value="OEP"/>
    <property type="match status" value="2"/>
</dbReference>
<keyword evidence="6" id="KW-0472">Membrane</keyword>
<gene>
    <name evidence="10" type="ORF">H9791_06325</name>
</gene>
<dbReference type="InterPro" id="IPR003423">
    <property type="entry name" value="OMP_efflux"/>
</dbReference>
<sequence>MSKKRRLIGLWCVAVLCSQGLCAQSRPMGLEELFRLADEQSKRIQTYRTGTEAADEALKAAKAQRLPDVNVSLSASYWGNGKLWDRDFGHARVIDMPHFGNNFALEAQQVIYAGGAISSGIRQAELGKLLAELDLRKNVQEIRFLLAGHYLNLYKLDNQIRVLRKNLELTEEIIAHMHARREQGTVLKNDITRYELQKEQLRLQLSRVSDARKIANHQLVTTLHLPEEVEISPDASLLEQRILTLAEEDWQEMAKANHILLKQTEATVQMNEQKVRQERAERLPHISIIAADHLDGPITIEVPVLDNNFNYWYVGVGVKYNLSSLFKNNRKLKQARLNVRQAEERHQWAQEQVENAVQEGYVNFLTAFTDLRTQENSVKLADENYVVTENRYKNEMALLTDMLDASNTKLSADLGLVNARVNILYNYYKMKYLTHTL</sequence>